<evidence type="ECO:0000259" key="1">
    <source>
        <dbReference type="Pfam" id="PF01636"/>
    </source>
</evidence>
<accession>A0ABU0ZBJ3</accession>
<feature type="domain" description="Aminoglycoside phosphotransferase" evidence="1">
    <location>
        <begin position="33"/>
        <end position="260"/>
    </location>
</feature>
<dbReference type="Proteomes" id="UP001230908">
    <property type="component" value="Unassembled WGS sequence"/>
</dbReference>
<dbReference type="SUPFAM" id="SSF56112">
    <property type="entry name" value="Protein kinase-like (PK-like)"/>
    <property type="match status" value="1"/>
</dbReference>
<dbReference type="InterPro" id="IPR011009">
    <property type="entry name" value="Kinase-like_dom_sf"/>
</dbReference>
<dbReference type="EMBL" id="JAVHUY010000003">
    <property type="protein sequence ID" value="MDQ7903726.1"/>
    <property type="molecule type" value="Genomic_DNA"/>
</dbReference>
<dbReference type="RefSeq" id="WP_308711001.1">
    <property type="nucleotide sequence ID" value="NZ_JAVHUY010000003.1"/>
</dbReference>
<comment type="caution">
    <text evidence="2">The sequence shown here is derived from an EMBL/GenBank/DDBJ whole genome shotgun (WGS) entry which is preliminary data.</text>
</comment>
<organism evidence="2 3">
    <name type="scientific">Phytohabitans maris</name>
    <dbReference type="NCBI Taxonomy" id="3071409"/>
    <lineage>
        <taxon>Bacteria</taxon>
        <taxon>Bacillati</taxon>
        <taxon>Actinomycetota</taxon>
        <taxon>Actinomycetes</taxon>
        <taxon>Micromonosporales</taxon>
        <taxon>Micromonosporaceae</taxon>
    </lineage>
</organism>
<dbReference type="Gene3D" id="3.90.1200.10">
    <property type="match status" value="1"/>
</dbReference>
<keyword evidence="3" id="KW-1185">Reference proteome</keyword>
<dbReference type="Pfam" id="PF01636">
    <property type="entry name" value="APH"/>
    <property type="match status" value="1"/>
</dbReference>
<dbReference type="InterPro" id="IPR002575">
    <property type="entry name" value="Aminoglycoside_PTrfase"/>
</dbReference>
<name>A0ABU0ZBJ3_9ACTN</name>
<proteinExistence type="predicted"/>
<dbReference type="InterPro" id="IPR051678">
    <property type="entry name" value="AGP_Transferase"/>
</dbReference>
<protein>
    <submittedName>
        <fullName evidence="2">Phosphotransferase family protein</fullName>
    </submittedName>
</protein>
<dbReference type="InterPro" id="IPR041726">
    <property type="entry name" value="ACAD10_11_N"/>
</dbReference>
<dbReference type="CDD" id="cd05154">
    <property type="entry name" value="ACAD10_11_N-like"/>
    <property type="match status" value="1"/>
</dbReference>
<reference evidence="2 3" key="1">
    <citation type="submission" date="2023-08" db="EMBL/GenBank/DDBJ databases">
        <title>Phytohabitans sansha sp. nov., isolated from marine sediment.</title>
        <authorList>
            <person name="Zhao Y."/>
            <person name="Yi K."/>
        </authorList>
    </citation>
    <scope>NUCLEOTIDE SEQUENCE [LARGE SCALE GENOMIC DNA]</scope>
    <source>
        <strain evidence="2 3">ZYX-F-186</strain>
    </source>
</reference>
<evidence type="ECO:0000313" key="3">
    <source>
        <dbReference type="Proteomes" id="UP001230908"/>
    </source>
</evidence>
<dbReference type="Gene3D" id="3.30.200.20">
    <property type="entry name" value="Phosphorylase Kinase, domain 1"/>
    <property type="match status" value="1"/>
</dbReference>
<evidence type="ECO:0000313" key="2">
    <source>
        <dbReference type="EMBL" id="MDQ7903726.1"/>
    </source>
</evidence>
<sequence length="340" mass="36294">MHLTADQLAPLTARLDDALAAHLPGNRLERLDPLPGGASSLTFVARLAGSPRRAGGDPRIVVKVAPPGLEPVRNRDVLRQAGLLRRLARLTALPVPEVLFEVTGDGPARPPFFAMGFVEGESVEPILDPVEPPPTPLLATRWRSAAALLAELHRARAEDLAPGEPAAVDLAAEVGRWARALESVPERMRPGARECGAALLATVPSPARPAVLHGDFRLGNMLCRGAKVAAVIDWEIWSIGDPRVDLAWTRTFTHPDRLPTAVRAVEGLPTADEVQAIYEGAAGSYVTEMTWFDALARFKQAAVTALIVKHNARRAVPDPFLAGAGPAVARSIADARRLLA</sequence>
<gene>
    <name evidence="2" type="ORF">RB614_04245</name>
</gene>
<dbReference type="PANTHER" id="PTHR21310">
    <property type="entry name" value="AMINOGLYCOSIDE PHOSPHOTRANSFERASE-RELATED-RELATED"/>
    <property type="match status" value="1"/>
</dbReference>